<sequence length="88" mass="9773">LLLTIMPFESRMTSGTPENGSRPGISDLWNRTEQNEAPKRREDRVGTWMYEKNLQVGAAVRSVTDQLLPAAINSRADAASRRSLEGLS</sequence>
<feature type="region of interest" description="Disordered" evidence="1">
    <location>
        <begin position="9"/>
        <end position="41"/>
    </location>
</feature>
<feature type="non-terminal residue" evidence="2">
    <location>
        <position position="1"/>
    </location>
</feature>
<evidence type="ECO:0000256" key="1">
    <source>
        <dbReference type="SAM" id="MobiDB-lite"/>
    </source>
</evidence>
<evidence type="ECO:0000313" key="3">
    <source>
        <dbReference type="Proteomes" id="UP001168575"/>
    </source>
</evidence>
<gene>
    <name evidence="2" type="ORF">Q3982_09540</name>
</gene>
<dbReference type="EMBL" id="JAUMVS010000364">
    <property type="protein sequence ID" value="MDO4842905.1"/>
    <property type="molecule type" value="Genomic_DNA"/>
</dbReference>
<keyword evidence="3" id="KW-1185">Reference proteome</keyword>
<organism evidence="2 3">
    <name type="scientific">Phoenicibacter congonensis</name>
    <dbReference type="NCBI Taxonomy" id="1944646"/>
    <lineage>
        <taxon>Bacteria</taxon>
        <taxon>Bacillati</taxon>
        <taxon>Actinomycetota</taxon>
        <taxon>Coriobacteriia</taxon>
        <taxon>Eggerthellales</taxon>
        <taxon>Eggerthellaceae</taxon>
        <taxon>Phoenicibacter</taxon>
    </lineage>
</organism>
<evidence type="ECO:0000313" key="2">
    <source>
        <dbReference type="EMBL" id="MDO4842905.1"/>
    </source>
</evidence>
<protein>
    <submittedName>
        <fullName evidence="2">Uncharacterized protein</fullName>
    </submittedName>
</protein>
<dbReference type="Proteomes" id="UP001168575">
    <property type="component" value="Unassembled WGS sequence"/>
</dbReference>
<name>A0AA43RJI8_9ACTN</name>
<reference evidence="2" key="1">
    <citation type="submission" date="2023-07" db="EMBL/GenBank/DDBJ databases">
        <title>Between Cages and Wild: Unraveling the Impact of Captivity on Animal Microbiomes and Antimicrobial Resistance.</title>
        <authorList>
            <person name="Schmartz G.P."/>
            <person name="Rehner J."/>
            <person name="Schuff M.J."/>
            <person name="Becker S.L."/>
            <person name="Kravczyk M."/>
            <person name="Gurevich A."/>
            <person name="Francke R."/>
            <person name="Mueller R."/>
            <person name="Keller V."/>
            <person name="Keller A."/>
        </authorList>
    </citation>
    <scope>NUCLEOTIDE SEQUENCE</scope>
    <source>
        <strain evidence="2">S12M_St_49</strain>
    </source>
</reference>
<dbReference type="AlphaFoldDB" id="A0AA43RJI8"/>
<accession>A0AA43RJI8</accession>
<comment type="caution">
    <text evidence="2">The sequence shown here is derived from an EMBL/GenBank/DDBJ whole genome shotgun (WGS) entry which is preliminary data.</text>
</comment>
<proteinExistence type="predicted"/>